<dbReference type="OrthoDB" id="10528197at2759"/>
<reference evidence="2" key="1">
    <citation type="submission" date="2015-06" db="EMBL/GenBank/DDBJ databases">
        <title>Expansion of signal transduction pathways in fungi by whole-genome duplication.</title>
        <authorList>
            <consortium name="DOE Joint Genome Institute"/>
            <person name="Corrochano L.M."/>
            <person name="Kuo A."/>
            <person name="Marcet-Houben M."/>
            <person name="Polaino S."/>
            <person name="Salamov A."/>
            <person name="Villalobos J.M."/>
            <person name="Alvarez M.I."/>
            <person name="Avalos J."/>
            <person name="Benito E.P."/>
            <person name="Benoit I."/>
            <person name="Burger G."/>
            <person name="Camino L.P."/>
            <person name="Canovas D."/>
            <person name="Cerda-Olmedo E."/>
            <person name="Cheng J.-F."/>
            <person name="Dominguez A."/>
            <person name="Elias M."/>
            <person name="Eslava A.P."/>
            <person name="Glaser F."/>
            <person name="Grimwood J."/>
            <person name="Gutierrez G."/>
            <person name="Heitman J."/>
            <person name="Henrissat B."/>
            <person name="Iturriaga E.A."/>
            <person name="Lang B.F."/>
            <person name="Lavin J.L."/>
            <person name="Lee S."/>
            <person name="Li W."/>
            <person name="Lindquist E."/>
            <person name="Lopez-Garcia S."/>
            <person name="Luque E.M."/>
            <person name="Marcos A.T."/>
            <person name="Martin J."/>
            <person name="McCluskey K."/>
            <person name="Medina H.R."/>
            <person name="Miralles-Duran A."/>
            <person name="Miyazaki A."/>
            <person name="Munoz-Torres E."/>
            <person name="Oguiza J.A."/>
            <person name="Ohm R."/>
            <person name="Olmedo M."/>
            <person name="Orejas M."/>
            <person name="Ortiz-Castellanos L."/>
            <person name="Pisabarro A.G."/>
            <person name="Rodriguez-Romero J."/>
            <person name="Ruiz-Herrera J."/>
            <person name="Ruiz-Vazquez R."/>
            <person name="Sanz C."/>
            <person name="Schackwitz W."/>
            <person name="Schmutz J."/>
            <person name="Shahriari M."/>
            <person name="Shelest E."/>
            <person name="Silva-Franco F."/>
            <person name="Soanes D."/>
            <person name="Syed K."/>
            <person name="Tagua V.G."/>
            <person name="Talbot N.J."/>
            <person name="Thon M."/>
            <person name="De vries R.P."/>
            <person name="Wiebenga A."/>
            <person name="Yadav J.S."/>
            <person name="Braun E.L."/>
            <person name="Baker S."/>
            <person name="Garre V."/>
            <person name="Horwitz B."/>
            <person name="Torres-Martinez S."/>
            <person name="Idnurm A."/>
            <person name="Herrera-Estrella A."/>
            <person name="Gabaldon T."/>
            <person name="Grigoriev I.V."/>
        </authorList>
    </citation>
    <scope>NUCLEOTIDE SEQUENCE [LARGE SCALE GENOMIC DNA]</scope>
    <source>
        <strain evidence="2">NRRL 1555(-)</strain>
    </source>
</reference>
<dbReference type="EMBL" id="KV440980">
    <property type="protein sequence ID" value="OAD73743.1"/>
    <property type="molecule type" value="Genomic_DNA"/>
</dbReference>
<dbReference type="GeneID" id="28996721"/>
<dbReference type="RefSeq" id="XP_018291783.1">
    <property type="nucleotide sequence ID" value="XM_018435815.1"/>
</dbReference>
<sequence length="262" mass="30586">MYSDYSYKNDSEFDNIAQNYYRQQLSAYLGRKNAQAAAEQLDAEDTRIRRVNFSTESPIVHIYEQDTGYYDLTGHTPLIESTKLVQISKDDSSEDSLFKCLKERMPLAQAERIMSARNNWLNRYNEQQVVTESTSLDDHLPVILIPTGKLPIKERTKGGRKKQLEKGLKKEFKRKVKLELIKELEKECNKELDDDAKKSLKKKIKKEFNENKAPAKDLIYDTKAEHYTKEIKEIKEVIEIKEEKPVQKGLFSFLNLRCLSSH</sequence>
<accession>A0A162UAX7</accession>
<evidence type="ECO:0000313" key="1">
    <source>
        <dbReference type="EMBL" id="OAD73743.1"/>
    </source>
</evidence>
<dbReference type="Proteomes" id="UP000077315">
    <property type="component" value="Unassembled WGS sequence"/>
</dbReference>
<dbReference type="AlphaFoldDB" id="A0A162UAX7"/>
<proteinExistence type="predicted"/>
<name>A0A162UAX7_PHYB8</name>
<protein>
    <submittedName>
        <fullName evidence="1">Uncharacterized protein</fullName>
    </submittedName>
</protein>
<dbReference type="InParanoid" id="A0A162UAX7"/>
<evidence type="ECO:0000313" key="2">
    <source>
        <dbReference type="Proteomes" id="UP000077315"/>
    </source>
</evidence>
<keyword evidence="2" id="KW-1185">Reference proteome</keyword>
<gene>
    <name evidence="1" type="ORF">PHYBLDRAFT_168178</name>
</gene>
<dbReference type="VEuPathDB" id="FungiDB:PHYBLDRAFT_168178"/>
<organism evidence="1 2">
    <name type="scientific">Phycomyces blakesleeanus (strain ATCC 8743b / DSM 1359 / FGSC 10004 / NBRC 33097 / NRRL 1555)</name>
    <dbReference type="NCBI Taxonomy" id="763407"/>
    <lineage>
        <taxon>Eukaryota</taxon>
        <taxon>Fungi</taxon>
        <taxon>Fungi incertae sedis</taxon>
        <taxon>Mucoromycota</taxon>
        <taxon>Mucoromycotina</taxon>
        <taxon>Mucoromycetes</taxon>
        <taxon>Mucorales</taxon>
        <taxon>Phycomycetaceae</taxon>
        <taxon>Phycomyces</taxon>
    </lineage>
</organism>